<name>A0ABR2ZYL7_9AGAR</name>
<comment type="caution">
    <text evidence="1">The sequence shown here is derived from an EMBL/GenBank/DDBJ whole genome shotgun (WGS) entry which is preliminary data.</text>
</comment>
<accession>A0ABR2ZYL7</accession>
<dbReference type="Gene3D" id="3.80.10.10">
    <property type="entry name" value="Ribonuclease Inhibitor"/>
    <property type="match status" value="1"/>
</dbReference>
<keyword evidence="2" id="KW-1185">Reference proteome</keyword>
<evidence type="ECO:0008006" key="3">
    <source>
        <dbReference type="Google" id="ProtNLM"/>
    </source>
</evidence>
<proteinExistence type="predicted"/>
<dbReference type="InterPro" id="IPR032675">
    <property type="entry name" value="LRR_dom_sf"/>
</dbReference>
<reference evidence="1 2" key="1">
    <citation type="submission" date="2024-05" db="EMBL/GenBank/DDBJ databases">
        <title>A draft genome resource for the thread blight pathogen Marasmius tenuissimus strain MS-2.</title>
        <authorList>
            <person name="Yulfo-Soto G.E."/>
            <person name="Baruah I.K."/>
            <person name="Amoako-Attah I."/>
            <person name="Bukari Y."/>
            <person name="Meinhardt L.W."/>
            <person name="Bailey B.A."/>
            <person name="Cohen S.P."/>
        </authorList>
    </citation>
    <scope>NUCLEOTIDE SEQUENCE [LARGE SCALE GENOMIC DNA]</scope>
    <source>
        <strain evidence="1 2">MS-2</strain>
    </source>
</reference>
<evidence type="ECO:0000313" key="2">
    <source>
        <dbReference type="Proteomes" id="UP001437256"/>
    </source>
</evidence>
<evidence type="ECO:0000313" key="1">
    <source>
        <dbReference type="EMBL" id="KAL0065889.1"/>
    </source>
</evidence>
<protein>
    <recommendedName>
        <fullName evidence="3">F-box domain-containing protein</fullName>
    </recommendedName>
</protein>
<sequence length="381" mass="42318">MFLERSRNSPLTLDISFPDDHYDPDASPVIDILSQGYHRWYDLSLSIPQGFTRPDLLFPNVRDKIVPALSCLRLMSRRVQSNLNTIGQLFKSCPSLRTLCIEGLAIAPYVSVLPFSQITRVEFWSAHTPLVLQFLLRLPHVQKLCLNYIVRWTGGAEVKHVALPALTSLALSAKSQADIDDLSQYLITPSLETLTISSYPPWRSERLPSWPHWESSAVENLLARSGCSITSLSLESLPITDAQAVTLLQLMPALTSLRIEEPDLEKAKPNRIATSTFFRHLVVDQESHRMGRPGTTFLPLLTSITFKVKAQGLPEEDFFAAVASRWVPDAARAKVIGIECLQSVDVTAVGSGRDPNSALKSLRCFRDAGLRLNVVCQSVTG</sequence>
<dbReference type="EMBL" id="JBBXMP010000042">
    <property type="protein sequence ID" value="KAL0065889.1"/>
    <property type="molecule type" value="Genomic_DNA"/>
</dbReference>
<gene>
    <name evidence="1" type="ORF">AAF712_007193</name>
</gene>
<organism evidence="1 2">
    <name type="scientific">Marasmius tenuissimus</name>
    <dbReference type="NCBI Taxonomy" id="585030"/>
    <lineage>
        <taxon>Eukaryota</taxon>
        <taxon>Fungi</taxon>
        <taxon>Dikarya</taxon>
        <taxon>Basidiomycota</taxon>
        <taxon>Agaricomycotina</taxon>
        <taxon>Agaricomycetes</taxon>
        <taxon>Agaricomycetidae</taxon>
        <taxon>Agaricales</taxon>
        <taxon>Marasmiineae</taxon>
        <taxon>Marasmiaceae</taxon>
        <taxon>Marasmius</taxon>
    </lineage>
</organism>
<dbReference type="SUPFAM" id="SSF52047">
    <property type="entry name" value="RNI-like"/>
    <property type="match status" value="1"/>
</dbReference>
<dbReference type="Proteomes" id="UP001437256">
    <property type="component" value="Unassembled WGS sequence"/>
</dbReference>